<feature type="compositionally biased region" description="Polar residues" evidence="1">
    <location>
        <begin position="80"/>
        <end position="94"/>
    </location>
</feature>
<evidence type="ECO:0000313" key="2">
    <source>
        <dbReference type="EMBL" id="KAJ5316169.1"/>
    </source>
</evidence>
<name>A0A9W9HAG6_9EURO</name>
<evidence type="ECO:0000256" key="1">
    <source>
        <dbReference type="SAM" id="MobiDB-lite"/>
    </source>
</evidence>
<organism evidence="2 3">
    <name type="scientific">Penicillium atrosanguineum</name>
    <dbReference type="NCBI Taxonomy" id="1132637"/>
    <lineage>
        <taxon>Eukaryota</taxon>
        <taxon>Fungi</taxon>
        <taxon>Dikarya</taxon>
        <taxon>Ascomycota</taxon>
        <taxon>Pezizomycotina</taxon>
        <taxon>Eurotiomycetes</taxon>
        <taxon>Eurotiomycetidae</taxon>
        <taxon>Eurotiales</taxon>
        <taxon>Aspergillaceae</taxon>
        <taxon>Penicillium</taxon>
    </lineage>
</organism>
<feature type="compositionally biased region" description="Polar residues" evidence="1">
    <location>
        <begin position="35"/>
        <end position="68"/>
    </location>
</feature>
<dbReference type="EMBL" id="JAPZBO010000005">
    <property type="protein sequence ID" value="KAJ5316169.1"/>
    <property type="molecule type" value="Genomic_DNA"/>
</dbReference>
<dbReference type="AlphaFoldDB" id="A0A9W9HAG6"/>
<accession>A0A9W9HAG6</accession>
<protein>
    <submittedName>
        <fullName evidence="2">Uncharacterized protein</fullName>
    </submittedName>
</protein>
<feature type="compositionally biased region" description="Basic and acidic residues" evidence="1">
    <location>
        <begin position="1"/>
        <end position="20"/>
    </location>
</feature>
<reference evidence="2" key="2">
    <citation type="journal article" date="2023" name="IMA Fungus">
        <title>Comparative genomic study of the Penicillium genus elucidates a diverse pangenome and 15 lateral gene transfer events.</title>
        <authorList>
            <person name="Petersen C."/>
            <person name="Sorensen T."/>
            <person name="Nielsen M.R."/>
            <person name="Sondergaard T.E."/>
            <person name="Sorensen J.L."/>
            <person name="Fitzpatrick D.A."/>
            <person name="Frisvad J.C."/>
            <person name="Nielsen K.L."/>
        </authorList>
    </citation>
    <scope>NUCLEOTIDE SEQUENCE</scope>
    <source>
        <strain evidence="2">IBT 21472</strain>
    </source>
</reference>
<gene>
    <name evidence="2" type="ORF">N7476_006476</name>
</gene>
<evidence type="ECO:0000313" key="3">
    <source>
        <dbReference type="Proteomes" id="UP001147746"/>
    </source>
</evidence>
<keyword evidence="3" id="KW-1185">Reference proteome</keyword>
<sequence length="105" mass="11816">MSDFLRRASDAFHHRQRQDSTDSTDTPKAPDAANPPQQEPVNQKFESAQPESHVNEAFSGTATENVANPKQPRHWGWGNRQRNATETKQQSSQAQKDDTDWVVGT</sequence>
<comment type="caution">
    <text evidence="2">The sequence shown here is derived from an EMBL/GenBank/DDBJ whole genome shotgun (WGS) entry which is preliminary data.</text>
</comment>
<proteinExistence type="predicted"/>
<dbReference type="OrthoDB" id="4367922at2759"/>
<reference evidence="2" key="1">
    <citation type="submission" date="2022-12" db="EMBL/GenBank/DDBJ databases">
        <authorList>
            <person name="Petersen C."/>
        </authorList>
    </citation>
    <scope>NUCLEOTIDE SEQUENCE</scope>
    <source>
        <strain evidence="2">IBT 21472</strain>
    </source>
</reference>
<dbReference type="Proteomes" id="UP001147746">
    <property type="component" value="Unassembled WGS sequence"/>
</dbReference>
<feature type="region of interest" description="Disordered" evidence="1">
    <location>
        <begin position="1"/>
        <end position="105"/>
    </location>
</feature>